<name>A0A6G7LMI5_9GAMM</name>
<protein>
    <submittedName>
        <fullName evidence="4">Uncharacterized protein</fullName>
    </submittedName>
</protein>
<dbReference type="AlphaFoldDB" id="A0A6G7LMI5"/>
<dbReference type="RefSeq" id="WP_165564319.1">
    <property type="nucleotide sequence ID" value="NZ_CP045857.1"/>
</dbReference>
<gene>
    <name evidence="4" type="ORF">GII14_01615</name>
</gene>
<dbReference type="InterPro" id="IPR002110">
    <property type="entry name" value="Ankyrin_rpt"/>
</dbReference>
<reference evidence="4 5" key="1">
    <citation type="submission" date="2019-11" db="EMBL/GenBank/DDBJ databases">
        <title>Complete Genome Sequence of Shewanella chilikensis Strain DC57, Isolated from Corroded Seal Rings at a floating production facility in Australia.</title>
        <authorList>
            <person name="Salgar-Chaparro S.J."/>
            <person name="Castillo-Villamizar G.A."/>
            <person name="Poehlein A."/>
            <person name="Daniel R."/>
            <person name="Machuca L."/>
        </authorList>
    </citation>
    <scope>NUCLEOTIDE SEQUENCE [LARGE SCALE GENOMIC DNA]</scope>
    <source>
        <strain evidence="4 5">DC57</strain>
    </source>
</reference>
<evidence type="ECO:0000256" key="3">
    <source>
        <dbReference type="PROSITE-ProRule" id="PRU00023"/>
    </source>
</evidence>
<dbReference type="PANTHER" id="PTHR24134:SF9">
    <property type="entry name" value="ANKYRIN REPEAT AND SOCS BOX PROTEIN 8"/>
    <property type="match status" value="1"/>
</dbReference>
<feature type="repeat" description="ANK" evidence="3">
    <location>
        <begin position="74"/>
        <end position="106"/>
    </location>
</feature>
<feature type="repeat" description="ANK" evidence="3">
    <location>
        <begin position="109"/>
        <end position="143"/>
    </location>
</feature>
<evidence type="ECO:0000256" key="1">
    <source>
        <dbReference type="ARBA" id="ARBA00022737"/>
    </source>
</evidence>
<keyword evidence="1" id="KW-0677">Repeat</keyword>
<dbReference type="PROSITE" id="PS50088">
    <property type="entry name" value="ANK_REPEAT"/>
    <property type="match status" value="2"/>
</dbReference>
<sequence length="173" mass="19514">MRYTDRPEYKLYKALRKGQLDIAQSFIQQGCNIHRVTENDKWTYLHQLSDGDTPPESIQFLIEQGLDVNAVDSYGYTPLIYAVRQKNLPAIKLLLENGAEKLINHRPEDGATPLKMVFDSKPYSSEIVAVLLEAGADPDAKIESGSSFRNSVAVLADMPLEIPELLRSYPEKF</sequence>
<dbReference type="EMBL" id="CP045857">
    <property type="protein sequence ID" value="QIJ02997.1"/>
    <property type="molecule type" value="Genomic_DNA"/>
</dbReference>
<evidence type="ECO:0000313" key="5">
    <source>
        <dbReference type="Proteomes" id="UP000502117"/>
    </source>
</evidence>
<dbReference type="InterPro" id="IPR036770">
    <property type="entry name" value="Ankyrin_rpt-contain_sf"/>
</dbReference>
<dbReference type="Gene3D" id="1.25.40.20">
    <property type="entry name" value="Ankyrin repeat-containing domain"/>
    <property type="match status" value="1"/>
</dbReference>
<evidence type="ECO:0000256" key="2">
    <source>
        <dbReference type="ARBA" id="ARBA00023043"/>
    </source>
</evidence>
<dbReference type="PROSITE" id="PS50297">
    <property type="entry name" value="ANK_REP_REGION"/>
    <property type="match status" value="1"/>
</dbReference>
<dbReference type="Proteomes" id="UP000502117">
    <property type="component" value="Chromosome"/>
</dbReference>
<accession>A0A6G7LMI5</accession>
<organism evidence="4 5">
    <name type="scientific">Shewanella chilikensis</name>
    <dbReference type="NCBI Taxonomy" id="558541"/>
    <lineage>
        <taxon>Bacteria</taxon>
        <taxon>Pseudomonadati</taxon>
        <taxon>Pseudomonadota</taxon>
        <taxon>Gammaproteobacteria</taxon>
        <taxon>Alteromonadales</taxon>
        <taxon>Shewanellaceae</taxon>
        <taxon>Shewanella</taxon>
    </lineage>
</organism>
<dbReference type="SMART" id="SM00248">
    <property type="entry name" value="ANK"/>
    <property type="match status" value="3"/>
</dbReference>
<proteinExistence type="predicted"/>
<dbReference type="SUPFAM" id="SSF48403">
    <property type="entry name" value="Ankyrin repeat"/>
    <property type="match status" value="1"/>
</dbReference>
<dbReference type="KEGG" id="schk:GII14_01615"/>
<keyword evidence="2 3" id="KW-0040">ANK repeat</keyword>
<evidence type="ECO:0000313" key="4">
    <source>
        <dbReference type="EMBL" id="QIJ02997.1"/>
    </source>
</evidence>
<dbReference type="PANTHER" id="PTHR24134">
    <property type="entry name" value="ANKYRIN REPEAT-CONTAINING PROTEIN DDB_G0279043"/>
    <property type="match status" value="1"/>
</dbReference>
<dbReference type="Pfam" id="PF12796">
    <property type="entry name" value="Ank_2"/>
    <property type="match status" value="1"/>
</dbReference>